<evidence type="ECO:0000313" key="2">
    <source>
        <dbReference type="EMBL" id="EIE22547.1"/>
    </source>
</evidence>
<dbReference type="EMBL" id="AGSI01000009">
    <property type="protein sequence ID" value="EIE22547.1"/>
    <property type="molecule type" value="Genomic_DNA"/>
</dbReference>
<accession>I0YVX8</accession>
<dbReference type="InterPro" id="IPR051927">
    <property type="entry name" value="Zn_Chap_cDPG_Synth"/>
</dbReference>
<evidence type="ECO:0000259" key="1">
    <source>
        <dbReference type="SMART" id="SM00833"/>
    </source>
</evidence>
<dbReference type="Gene3D" id="3.40.50.300">
    <property type="entry name" value="P-loop containing nucleotide triphosphate hydrolases"/>
    <property type="match status" value="1"/>
</dbReference>
<dbReference type="Proteomes" id="UP000007264">
    <property type="component" value="Unassembled WGS sequence"/>
</dbReference>
<dbReference type="CDD" id="cd03112">
    <property type="entry name" value="CobW-like"/>
    <property type="match status" value="1"/>
</dbReference>
<organism evidence="2 3">
    <name type="scientific">Coccomyxa subellipsoidea (strain C-169)</name>
    <name type="common">Green microalga</name>
    <dbReference type="NCBI Taxonomy" id="574566"/>
    <lineage>
        <taxon>Eukaryota</taxon>
        <taxon>Viridiplantae</taxon>
        <taxon>Chlorophyta</taxon>
        <taxon>core chlorophytes</taxon>
        <taxon>Trebouxiophyceae</taxon>
        <taxon>Trebouxiophyceae incertae sedis</taxon>
        <taxon>Coccomyxaceae</taxon>
        <taxon>Coccomyxa</taxon>
        <taxon>Coccomyxa subellipsoidea</taxon>
    </lineage>
</organism>
<dbReference type="PANTHER" id="PTHR43603">
    <property type="entry name" value="COBW DOMAIN-CONTAINING PROTEIN DDB_G0274527"/>
    <property type="match status" value="1"/>
</dbReference>
<dbReference type="PANTHER" id="PTHR43603:SF1">
    <property type="entry name" value="ZINC-REGULATED GTPASE METALLOPROTEIN ACTIVATOR 1"/>
    <property type="match status" value="1"/>
</dbReference>
<dbReference type="AlphaFoldDB" id="I0YVX8"/>
<sequence>VLSGFLGAGKTTLLQRILANQQGLKVAVIVNDMAEVGIDAEAVRGGQSTIQQSQDHVVELSNGCICCTLRDDLLQEVAALAAEGRFDYLLIESTGKQPCISEPMPVAATFFTPDNMGRSLSAFANIDTMVTVIDADAVSAELAAAERLAERAMAAGSGDTRTIADLIMDQIEFADTLILNKCDLVSQEEVGRLQAVLAKLNPKARIIPTSFCQVALFEVLHTRRFALETAAQAAGWQAELAGAGHAPETEQYEVSSFVYRSTTAFHPLRLWRRVLEDNALPPTLRSKGFFWVANRPEVVWEWSTAGASRRFAPYGRW</sequence>
<dbReference type="eggNOG" id="KOG2743">
    <property type="taxonomic scope" value="Eukaryota"/>
</dbReference>
<dbReference type="RefSeq" id="XP_005647091.1">
    <property type="nucleotide sequence ID" value="XM_005647034.1"/>
</dbReference>
<dbReference type="SUPFAM" id="SSF52540">
    <property type="entry name" value="P-loop containing nucleoside triphosphate hydrolases"/>
    <property type="match status" value="1"/>
</dbReference>
<dbReference type="GeneID" id="17040535"/>
<dbReference type="Pfam" id="PF07683">
    <property type="entry name" value="CobW_C"/>
    <property type="match status" value="1"/>
</dbReference>
<dbReference type="SMART" id="SM00833">
    <property type="entry name" value="CobW_C"/>
    <property type="match status" value="1"/>
</dbReference>
<dbReference type="OrthoDB" id="272672at2759"/>
<gene>
    <name evidence="2" type="ORF">COCSUDRAFT_3730</name>
</gene>
<dbReference type="Pfam" id="PF02492">
    <property type="entry name" value="cobW"/>
    <property type="match status" value="1"/>
</dbReference>
<name>I0YVX8_COCSC</name>
<reference evidence="2 3" key="1">
    <citation type="journal article" date="2012" name="Genome Biol.">
        <title>The genome of the polar eukaryotic microalga coccomyxa subellipsoidea reveals traits of cold adaptation.</title>
        <authorList>
            <person name="Blanc G."/>
            <person name="Agarkova I."/>
            <person name="Grimwood J."/>
            <person name="Kuo A."/>
            <person name="Brueggeman A."/>
            <person name="Dunigan D."/>
            <person name="Gurnon J."/>
            <person name="Ladunga I."/>
            <person name="Lindquist E."/>
            <person name="Lucas S."/>
            <person name="Pangilinan J."/>
            <person name="Proschold T."/>
            <person name="Salamov A."/>
            <person name="Schmutz J."/>
            <person name="Weeks D."/>
            <person name="Yamada T."/>
            <person name="Claverie J.M."/>
            <person name="Grigoriev I."/>
            <person name="Van Etten J."/>
            <person name="Lomsadze A."/>
            <person name="Borodovsky M."/>
        </authorList>
    </citation>
    <scope>NUCLEOTIDE SEQUENCE [LARGE SCALE GENOMIC DNA]</scope>
    <source>
        <strain evidence="2 3">C-169</strain>
    </source>
</reference>
<dbReference type="KEGG" id="csl:COCSUDRAFT_3730"/>
<feature type="domain" description="CobW C-terminal" evidence="1">
    <location>
        <begin position="254"/>
        <end position="317"/>
    </location>
</feature>
<dbReference type="InterPro" id="IPR027417">
    <property type="entry name" value="P-loop_NTPase"/>
</dbReference>
<keyword evidence="3" id="KW-1185">Reference proteome</keyword>
<evidence type="ECO:0000313" key="3">
    <source>
        <dbReference type="Proteomes" id="UP000007264"/>
    </source>
</evidence>
<feature type="non-terminal residue" evidence="2">
    <location>
        <position position="1"/>
    </location>
</feature>
<protein>
    <submittedName>
        <fullName evidence="2">CobW-domain-containing protein</fullName>
    </submittedName>
</protein>
<proteinExistence type="predicted"/>
<dbReference type="InterPro" id="IPR003495">
    <property type="entry name" value="CobW/HypB/UreG_nucleotide-bd"/>
</dbReference>
<feature type="non-terminal residue" evidence="2">
    <location>
        <position position="317"/>
    </location>
</feature>
<dbReference type="STRING" id="574566.I0YVX8"/>
<comment type="caution">
    <text evidence="2">The sequence shown here is derived from an EMBL/GenBank/DDBJ whole genome shotgun (WGS) entry which is preliminary data.</text>
</comment>
<dbReference type="InterPro" id="IPR011629">
    <property type="entry name" value="CobW-like_C"/>
</dbReference>